<evidence type="ECO:0000313" key="3">
    <source>
        <dbReference type="EMBL" id="OJD29446.1"/>
    </source>
</evidence>
<feature type="region of interest" description="Disordered" evidence="2">
    <location>
        <begin position="1"/>
        <end position="45"/>
    </location>
</feature>
<proteinExistence type="predicted"/>
<name>A0A1J9QKP5_9PEZI</name>
<dbReference type="OrthoDB" id="10602029at2759"/>
<evidence type="ECO:0000256" key="2">
    <source>
        <dbReference type="SAM" id="MobiDB-lite"/>
    </source>
</evidence>
<dbReference type="EMBL" id="MNUE01000080">
    <property type="protein sequence ID" value="OJD29446.1"/>
    <property type="molecule type" value="Genomic_DNA"/>
</dbReference>
<gene>
    <name evidence="3" type="ORF">BKCO1_8000023</name>
</gene>
<sequence length="411" mass="46126">MAAPPANPTPSGSAPDIDMADGNGESSSSSSSSHENGQEPRSLSDVFFQRAAVENNDVAFEMYEMLKELEAKMAADKRDVARQMTEMAERLRGRHGKDGPSVDLQRGSDGEPWVRADERKKLRDENAALREELEALREECKTNSAAIAKLERFSGKEETIVRAIRRRQLENESNTKAVDGLEGEVKAAKEALAELDEFSRNGMRRHDSENVAIRKEGREVKDAVKELREQSKANREGLDRVSRTFRREINELKREVGTMRNKSDEGVVNDCFDAESTIRVAPPARRQSTSTRTPTKPADNIEVSDAAFLDRVSYNAAASMTNDARTNAFINYLMQEFEVKGGARVSHNHHAKARFRDYAMLHESSLVAGDKHIIGRTERNFWAGCDLTWALNGDTLDKYTQRREAYGLGYH</sequence>
<dbReference type="GeneID" id="31019421"/>
<keyword evidence="4" id="KW-1185">Reference proteome</keyword>
<dbReference type="Proteomes" id="UP000183809">
    <property type="component" value="Unassembled WGS sequence"/>
</dbReference>
<evidence type="ECO:0000313" key="4">
    <source>
        <dbReference type="Proteomes" id="UP000183809"/>
    </source>
</evidence>
<accession>A0A1J9QKP5</accession>
<feature type="region of interest" description="Disordered" evidence="2">
    <location>
        <begin position="91"/>
        <end position="111"/>
    </location>
</feature>
<feature type="coiled-coil region" evidence="1">
    <location>
        <begin position="119"/>
        <end position="146"/>
    </location>
</feature>
<feature type="coiled-coil region" evidence="1">
    <location>
        <begin position="178"/>
        <end position="262"/>
    </location>
</feature>
<keyword evidence="1" id="KW-0175">Coiled coil</keyword>
<evidence type="ECO:0000256" key="1">
    <source>
        <dbReference type="SAM" id="Coils"/>
    </source>
</evidence>
<organism evidence="3 4">
    <name type="scientific">Diplodia corticola</name>
    <dbReference type="NCBI Taxonomy" id="236234"/>
    <lineage>
        <taxon>Eukaryota</taxon>
        <taxon>Fungi</taxon>
        <taxon>Dikarya</taxon>
        <taxon>Ascomycota</taxon>
        <taxon>Pezizomycotina</taxon>
        <taxon>Dothideomycetes</taxon>
        <taxon>Dothideomycetes incertae sedis</taxon>
        <taxon>Botryosphaeriales</taxon>
        <taxon>Botryosphaeriaceae</taxon>
        <taxon>Diplodia</taxon>
    </lineage>
</organism>
<dbReference type="AlphaFoldDB" id="A0A1J9QKP5"/>
<reference evidence="3 4" key="1">
    <citation type="submission" date="2016-10" db="EMBL/GenBank/DDBJ databases">
        <title>Proteomics and genomics reveal pathogen-plant mechanisms compatible with a hemibiotrophic lifestyle of Diplodia corticola.</title>
        <authorList>
            <person name="Fernandes I."/>
            <person name="De Jonge R."/>
            <person name="Van De Peer Y."/>
            <person name="Devreese B."/>
            <person name="Alves A."/>
            <person name="Esteves A.C."/>
        </authorList>
    </citation>
    <scope>NUCLEOTIDE SEQUENCE [LARGE SCALE GENOMIC DNA]</scope>
    <source>
        <strain evidence="3 4">CBS 112549</strain>
    </source>
</reference>
<comment type="caution">
    <text evidence="3">The sequence shown here is derived from an EMBL/GenBank/DDBJ whole genome shotgun (WGS) entry which is preliminary data.</text>
</comment>
<protein>
    <submittedName>
        <fullName evidence="3">Myb-like protein x-like</fullName>
    </submittedName>
</protein>
<dbReference type="RefSeq" id="XP_020125706.1">
    <property type="nucleotide sequence ID" value="XM_020279159.1"/>
</dbReference>